<organism evidence="1 2">
    <name type="scientific">Puniceibacterium antarcticum</name>
    <dbReference type="NCBI Taxonomy" id="1206336"/>
    <lineage>
        <taxon>Bacteria</taxon>
        <taxon>Pseudomonadati</taxon>
        <taxon>Pseudomonadota</taxon>
        <taxon>Alphaproteobacteria</taxon>
        <taxon>Rhodobacterales</taxon>
        <taxon>Paracoccaceae</taxon>
        <taxon>Puniceibacterium</taxon>
    </lineage>
</organism>
<protein>
    <submittedName>
        <fullName evidence="1">Uncharacterized protein</fullName>
    </submittedName>
</protein>
<proteinExistence type="predicted"/>
<reference evidence="1 2" key="1">
    <citation type="submission" date="2013-09" db="EMBL/GenBank/DDBJ databases">
        <title>Genome sequencing of Phaeobacter antarcticus sp. nov. SM1211.</title>
        <authorList>
            <person name="Zhang X.-Y."/>
            <person name="Liu C."/>
            <person name="Chen X.-L."/>
            <person name="Xie B.-B."/>
            <person name="Qin Q.-L."/>
            <person name="Rong J.-C."/>
            <person name="Zhang Y.-Z."/>
        </authorList>
    </citation>
    <scope>NUCLEOTIDE SEQUENCE [LARGE SCALE GENOMIC DNA]</scope>
    <source>
        <strain evidence="1 2">SM1211</strain>
    </source>
</reference>
<name>A0A2G8RKS4_9RHOB</name>
<evidence type="ECO:0000313" key="2">
    <source>
        <dbReference type="Proteomes" id="UP000231259"/>
    </source>
</evidence>
<evidence type="ECO:0000313" key="1">
    <source>
        <dbReference type="EMBL" id="PIL22165.1"/>
    </source>
</evidence>
<dbReference type="Gene3D" id="3.40.50.850">
    <property type="entry name" value="Isochorismatase-like"/>
    <property type="match status" value="1"/>
</dbReference>
<dbReference type="AlphaFoldDB" id="A0A2G8RKS4"/>
<sequence>MSSTVRNGADLGFAMTVVRDAIVGSDIPAAGLSAQVIFDVTMAHLEADFASLVETSATMTS</sequence>
<accession>A0A2G8RKS4</accession>
<dbReference type="SUPFAM" id="SSF52499">
    <property type="entry name" value="Isochorismatase-like hydrolases"/>
    <property type="match status" value="1"/>
</dbReference>
<dbReference type="EMBL" id="AWWI01000015">
    <property type="protein sequence ID" value="PIL22165.1"/>
    <property type="molecule type" value="Genomic_DNA"/>
</dbReference>
<dbReference type="InterPro" id="IPR036380">
    <property type="entry name" value="Isochorismatase-like_sf"/>
</dbReference>
<dbReference type="RefSeq" id="WP_245875510.1">
    <property type="nucleotide sequence ID" value="NZ_AWWI01000015.1"/>
</dbReference>
<dbReference type="Proteomes" id="UP000231259">
    <property type="component" value="Unassembled WGS sequence"/>
</dbReference>
<comment type="caution">
    <text evidence="1">The sequence shown here is derived from an EMBL/GenBank/DDBJ whole genome shotgun (WGS) entry which is preliminary data.</text>
</comment>
<keyword evidence="2" id="KW-1185">Reference proteome</keyword>
<gene>
    <name evidence="1" type="ORF">P775_00760</name>
</gene>